<dbReference type="EMBL" id="WHPD01001940">
    <property type="protein sequence ID" value="MPV88803.1"/>
    <property type="molecule type" value="Genomic_DNA"/>
</dbReference>
<evidence type="ECO:0000259" key="17">
    <source>
        <dbReference type="Pfam" id="PF02737"/>
    </source>
</evidence>
<feature type="domain" description="3-hydroxyacyl-CoA dehydrogenase C-terminal" evidence="16">
    <location>
        <begin position="540"/>
        <end position="621"/>
    </location>
</feature>
<keyword evidence="11" id="KW-0443">Lipid metabolism</keyword>
<dbReference type="PROSITE" id="PS00166">
    <property type="entry name" value="ENOYL_COA_HYDRATASE"/>
    <property type="match status" value="1"/>
</dbReference>
<dbReference type="AlphaFoldDB" id="A0A7J9UWR5"/>
<proteinExistence type="inferred from homology"/>
<comment type="similarity">
    <text evidence="3">In the central section; belongs to the 3-hydroxyacyl-CoA dehydrogenase family.</text>
</comment>
<dbReference type="CDD" id="cd06558">
    <property type="entry name" value="crotonase-like"/>
    <property type="match status" value="1"/>
</dbReference>
<comment type="caution">
    <text evidence="18">The sequence shown here is derived from an EMBL/GenBank/DDBJ whole genome shotgun (WGS) entry which is preliminary data.</text>
</comment>
<keyword evidence="8" id="KW-0442">Lipid degradation</keyword>
<dbReference type="InterPro" id="IPR001753">
    <property type="entry name" value="Enoyl-CoA_hydra/iso"/>
</dbReference>
<evidence type="ECO:0000256" key="11">
    <source>
        <dbReference type="ARBA" id="ARBA00023098"/>
    </source>
</evidence>
<comment type="similarity">
    <text evidence="15">Belongs to the enoyl-CoA hydratase/isomerase family.</text>
</comment>
<sequence length="730" mass="76446">MTVVHATDLEVTDLGTVLVLTLAPEDGADRPCTLGERGLTNLRAALTAARDRAEEGHLAAVVLTGTGRTFLAGADLRAIRAARDETEARRLARLGHEVVAAIADLPVPTLAHLNGAALGGGLEMALACDYRTAGHNVRAIGLPETYLGLVPGWGGCTFLPRLVGPEAALEIIIDNPSRNNRLLDAPAALAAGLVDVVLPGPDAAPADAGAHDVAGAGAGEDVLFPRGSVALPRAVLEWLRQAVDGQVPVARRVERPTGPHPADPADDAEWLAAVDRRRDFVHARAAGGAAAPEHALRAVAASRTRSRAESFAVEDEALVHLVVTDALRASLYAFDLLGHRARRPAGRPEGVPAREIRSVGVAGAGLMAGQLALLLARSLRVPVTMRDLDDERARRGLAAVHDEVERQRARGRISDAGAARLRELVRVTTDVADLAGADLVVEAVFEELAVKQRVFAELEGVVGADTVLATNTSALSVSAMAAPLIHPERVVGLHFFNPVAQMPLVEVVRAAQTDDVAYSTAFAVAQACRKTAVAVADAPGFVVNRLLVRLLGEVLGALEDGTTVAEADRALVPMGLPMGPFQLLQLVGPAVAEHVLRTLRHDLGERYPDSPGLARVVREGRSFVTGAGRPTAASPVDPAIGELFGARRVARPLDAAGLLERVRRALAEETALLLDDSVVAGAEDVDVAMVLGAGWPLHNGGLTPYLDRTGTSEAVLGRRFHEPGVASLPQ</sequence>
<dbReference type="SUPFAM" id="SSF52096">
    <property type="entry name" value="ClpP/crotonase"/>
    <property type="match status" value="1"/>
</dbReference>
<dbReference type="GO" id="GO:0016509">
    <property type="term" value="F:long-chain (3S)-3-hydroxyacyl-CoA dehydrogenase (NAD+) activity"/>
    <property type="evidence" value="ECO:0007669"/>
    <property type="project" value="TreeGrafter"/>
</dbReference>
<evidence type="ECO:0000313" key="19">
    <source>
        <dbReference type="Proteomes" id="UP000429644"/>
    </source>
</evidence>
<dbReference type="InterPro" id="IPR029045">
    <property type="entry name" value="ClpP/crotonase-like_dom_sf"/>
</dbReference>
<dbReference type="EC" id="4.2.1.17" evidence="6"/>
<dbReference type="FunFam" id="3.40.50.720:FF:000009">
    <property type="entry name" value="Fatty oxidation complex, alpha subunit"/>
    <property type="match status" value="1"/>
</dbReference>
<organism evidence="18 19">
    <name type="scientific">Georgenia ruanii</name>
    <dbReference type="NCBI Taxonomy" id="348442"/>
    <lineage>
        <taxon>Bacteria</taxon>
        <taxon>Bacillati</taxon>
        <taxon>Actinomycetota</taxon>
        <taxon>Actinomycetes</taxon>
        <taxon>Micrococcales</taxon>
        <taxon>Bogoriellaceae</taxon>
        <taxon>Georgenia</taxon>
    </lineage>
</organism>
<evidence type="ECO:0000256" key="9">
    <source>
        <dbReference type="ARBA" id="ARBA00023002"/>
    </source>
</evidence>
<dbReference type="UniPathway" id="UPA00659"/>
<protein>
    <recommendedName>
        <fullName evidence="6">enoyl-CoA hydratase</fullName>
        <ecNumber evidence="6">4.2.1.17</ecNumber>
    </recommendedName>
</protein>
<comment type="similarity">
    <text evidence="4">In the N-terminal section; belongs to the enoyl-CoA hydratase/isomerase family.</text>
</comment>
<reference evidence="18 19" key="1">
    <citation type="submission" date="2019-10" db="EMBL/GenBank/DDBJ databases">
        <title>Georgenia wutianyii sp. nov. and Georgenia yuyongxinii sp. nov. isolated from plateau pika (Ochotona curzoniae) in the Qinghai-Tibet plateau of China.</title>
        <authorList>
            <person name="Tian Z."/>
        </authorList>
    </citation>
    <scope>NUCLEOTIDE SEQUENCE [LARGE SCALE GENOMIC DNA]</scope>
    <source>
        <strain evidence="18 19">JCM 15130</strain>
    </source>
</reference>
<evidence type="ECO:0000256" key="14">
    <source>
        <dbReference type="ARBA" id="ARBA00049556"/>
    </source>
</evidence>
<dbReference type="SUPFAM" id="SSF51735">
    <property type="entry name" value="NAD(P)-binding Rossmann-fold domains"/>
    <property type="match status" value="1"/>
</dbReference>
<evidence type="ECO:0000256" key="2">
    <source>
        <dbReference type="ARBA" id="ARBA00005086"/>
    </source>
</evidence>
<keyword evidence="7" id="KW-0276">Fatty acid metabolism</keyword>
<comment type="pathway">
    <text evidence="1">Lipid metabolism; fatty acid beta-oxidation.</text>
</comment>
<dbReference type="InterPro" id="IPR018376">
    <property type="entry name" value="Enoyl-CoA_hyd/isom_CS"/>
</dbReference>
<evidence type="ECO:0000256" key="5">
    <source>
        <dbReference type="ARBA" id="ARBA00009463"/>
    </source>
</evidence>
<evidence type="ECO:0000313" key="18">
    <source>
        <dbReference type="EMBL" id="MPV88803.1"/>
    </source>
</evidence>
<dbReference type="Pfam" id="PF00378">
    <property type="entry name" value="ECH_1"/>
    <property type="match status" value="1"/>
</dbReference>
<name>A0A7J9UWR5_9MICO</name>
<dbReference type="InterPro" id="IPR006108">
    <property type="entry name" value="3HC_DH_C"/>
</dbReference>
<dbReference type="Gene3D" id="3.90.226.10">
    <property type="entry name" value="2-enoyl-CoA Hydratase, Chain A, domain 1"/>
    <property type="match status" value="1"/>
</dbReference>
<comment type="catalytic activity">
    <reaction evidence="14">
        <text>a (3S)-3-hydroxyacyl-CoA + NAD(+) = a 3-oxoacyl-CoA + NADH + H(+)</text>
        <dbReference type="Rhea" id="RHEA:22432"/>
        <dbReference type="ChEBI" id="CHEBI:15378"/>
        <dbReference type="ChEBI" id="CHEBI:57318"/>
        <dbReference type="ChEBI" id="CHEBI:57540"/>
        <dbReference type="ChEBI" id="CHEBI:57945"/>
        <dbReference type="ChEBI" id="CHEBI:90726"/>
        <dbReference type="EC" id="1.1.1.35"/>
    </reaction>
</comment>
<comment type="similarity">
    <text evidence="5">Belongs to the 3-hydroxyacyl-CoA dehydrogenase family.</text>
</comment>
<dbReference type="OrthoDB" id="9771883at2"/>
<keyword evidence="12" id="KW-0456">Lyase</keyword>
<evidence type="ECO:0000256" key="6">
    <source>
        <dbReference type="ARBA" id="ARBA00012076"/>
    </source>
</evidence>
<dbReference type="InterPro" id="IPR008927">
    <property type="entry name" value="6-PGluconate_DH-like_C_sf"/>
</dbReference>
<keyword evidence="13" id="KW-0511">Multifunctional enzyme</keyword>
<dbReference type="InterPro" id="IPR050136">
    <property type="entry name" value="FA_oxidation_alpha_subunit"/>
</dbReference>
<gene>
    <name evidence="18" type="ORF">GB882_08995</name>
</gene>
<dbReference type="Gene3D" id="3.40.50.720">
    <property type="entry name" value="NAD(P)-binding Rossmann-like Domain"/>
    <property type="match status" value="1"/>
</dbReference>
<feature type="domain" description="3-hydroxyacyl-CoA dehydrogenase NAD binding" evidence="17">
    <location>
        <begin position="359"/>
        <end position="537"/>
    </location>
</feature>
<dbReference type="PANTHER" id="PTHR43612">
    <property type="entry name" value="TRIFUNCTIONAL ENZYME SUBUNIT ALPHA"/>
    <property type="match status" value="1"/>
</dbReference>
<evidence type="ECO:0000256" key="3">
    <source>
        <dbReference type="ARBA" id="ARBA00007005"/>
    </source>
</evidence>
<evidence type="ECO:0000256" key="4">
    <source>
        <dbReference type="ARBA" id="ARBA00008750"/>
    </source>
</evidence>
<dbReference type="GO" id="GO:0004300">
    <property type="term" value="F:enoyl-CoA hydratase activity"/>
    <property type="evidence" value="ECO:0007669"/>
    <property type="project" value="UniProtKB-EC"/>
</dbReference>
<dbReference type="PANTHER" id="PTHR43612:SF3">
    <property type="entry name" value="TRIFUNCTIONAL ENZYME SUBUNIT ALPHA, MITOCHONDRIAL"/>
    <property type="match status" value="1"/>
</dbReference>
<dbReference type="Gene3D" id="1.10.1040.50">
    <property type="match status" value="1"/>
</dbReference>
<dbReference type="InterPro" id="IPR006176">
    <property type="entry name" value="3-OHacyl-CoA_DH_NAD-bd"/>
</dbReference>
<evidence type="ECO:0000256" key="10">
    <source>
        <dbReference type="ARBA" id="ARBA00023027"/>
    </source>
</evidence>
<keyword evidence="10" id="KW-0520">NAD</keyword>
<dbReference type="Pfam" id="PF02737">
    <property type="entry name" value="3HCDH_N"/>
    <property type="match status" value="1"/>
</dbReference>
<evidence type="ECO:0000256" key="7">
    <source>
        <dbReference type="ARBA" id="ARBA00022832"/>
    </source>
</evidence>
<dbReference type="Pfam" id="PF00725">
    <property type="entry name" value="3HCDH"/>
    <property type="match status" value="1"/>
</dbReference>
<evidence type="ECO:0000256" key="8">
    <source>
        <dbReference type="ARBA" id="ARBA00022963"/>
    </source>
</evidence>
<evidence type="ECO:0000256" key="12">
    <source>
        <dbReference type="ARBA" id="ARBA00023239"/>
    </source>
</evidence>
<evidence type="ECO:0000256" key="13">
    <source>
        <dbReference type="ARBA" id="ARBA00023268"/>
    </source>
</evidence>
<dbReference type="GO" id="GO:0006635">
    <property type="term" value="P:fatty acid beta-oxidation"/>
    <property type="evidence" value="ECO:0007669"/>
    <property type="project" value="UniProtKB-UniPathway"/>
</dbReference>
<keyword evidence="9" id="KW-0560">Oxidoreductase</keyword>
<dbReference type="Proteomes" id="UP000429644">
    <property type="component" value="Unassembled WGS sequence"/>
</dbReference>
<dbReference type="GO" id="GO:0070403">
    <property type="term" value="F:NAD+ binding"/>
    <property type="evidence" value="ECO:0007669"/>
    <property type="project" value="InterPro"/>
</dbReference>
<evidence type="ECO:0000256" key="1">
    <source>
        <dbReference type="ARBA" id="ARBA00005005"/>
    </source>
</evidence>
<accession>A0A7J9UWR5</accession>
<dbReference type="InterPro" id="IPR036291">
    <property type="entry name" value="NAD(P)-bd_dom_sf"/>
</dbReference>
<evidence type="ECO:0000256" key="15">
    <source>
        <dbReference type="RuleBase" id="RU003707"/>
    </source>
</evidence>
<keyword evidence="19" id="KW-1185">Reference proteome</keyword>
<dbReference type="SUPFAM" id="SSF48179">
    <property type="entry name" value="6-phosphogluconate dehydrogenase C-terminal domain-like"/>
    <property type="match status" value="2"/>
</dbReference>
<evidence type="ECO:0000259" key="16">
    <source>
        <dbReference type="Pfam" id="PF00725"/>
    </source>
</evidence>
<comment type="pathway">
    <text evidence="2">Lipid metabolism; butanoate metabolism.</text>
</comment>